<dbReference type="Gene3D" id="3.40.80.10">
    <property type="entry name" value="Peptidoglycan recognition protein-like"/>
    <property type="match status" value="1"/>
</dbReference>
<dbReference type="Pfam" id="PF01510">
    <property type="entry name" value="Amidase_2"/>
    <property type="match status" value="1"/>
</dbReference>
<dbReference type="CDD" id="cd06583">
    <property type="entry name" value="PGRP"/>
    <property type="match status" value="1"/>
</dbReference>
<evidence type="ECO:0000256" key="4">
    <source>
        <dbReference type="ARBA" id="ARBA00023316"/>
    </source>
</evidence>
<evidence type="ECO:0000256" key="1">
    <source>
        <dbReference type="ARBA" id="ARBA00001561"/>
    </source>
</evidence>
<dbReference type="AlphaFoldDB" id="A0A1M5TT61"/>
<dbReference type="InterPro" id="IPR002502">
    <property type="entry name" value="Amidase_domain"/>
</dbReference>
<dbReference type="GO" id="GO:0071555">
    <property type="term" value="P:cell wall organization"/>
    <property type="evidence" value="ECO:0007669"/>
    <property type="project" value="UniProtKB-KW"/>
</dbReference>
<proteinExistence type="predicted"/>
<dbReference type="SMART" id="SM00644">
    <property type="entry name" value="Ami_2"/>
    <property type="match status" value="1"/>
</dbReference>
<dbReference type="OrthoDB" id="9794294at2"/>
<dbReference type="GO" id="GO:0009254">
    <property type="term" value="P:peptidoglycan turnover"/>
    <property type="evidence" value="ECO:0007669"/>
    <property type="project" value="TreeGrafter"/>
</dbReference>
<dbReference type="GO" id="GO:0008745">
    <property type="term" value="F:N-acetylmuramoyl-L-alanine amidase activity"/>
    <property type="evidence" value="ECO:0007669"/>
    <property type="project" value="UniProtKB-EC"/>
</dbReference>
<protein>
    <recommendedName>
        <fullName evidence="2">N-acetylmuramoyl-L-alanine amidase</fullName>
        <ecNumber evidence="2">3.5.1.28</ecNumber>
    </recommendedName>
</protein>
<dbReference type="STRING" id="1120995.SAMN02745245_01558"/>
<dbReference type="PANTHER" id="PTHR30417:SF1">
    <property type="entry name" value="N-ACETYLMURAMOYL-L-ALANINE AMIDASE AMID"/>
    <property type="match status" value="1"/>
</dbReference>
<keyword evidence="4" id="KW-0961">Cell wall biogenesis/degradation</keyword>
<name>A0A1M5TT61_9FIRM</name>
<gene>
    <name evidence="6" type="ORF">SAMN02745245_01558</name>
</gene>
<dbReference type="RefSeq" id="WP_073185147.1">
    <property type="nucleotide sequence ID" value="NZ_FQXI01000012.1"/>
</dbReference>
<dbReference type="EMBL" id="FQXI01000012">
    <property type="protein sequence ID" value="SHH53899.1"/>
    <property type="molecule type" value="Genomic_DNA"/>
</dbReference>
<accession>A0A1M5TT61</accession>
<evidence type="ECO:0000259" key="5">
    <source>
        <dbReference type="SMART" id="SM00644"/>
    </source>
</evidence>
<dbReference type="Proteomes" id="UP000184032">
    <property type="component" value="Unassembled WGS sequence"/>
</dbReference>
<dbReference type="SUPFAM" id="SSF55846">
    <property type="entry name" value="N-acetylmuramoyl-L-alanine amidase-like"/>
    <property type="match status" value="1"/>
</dbReference>
<evidence type="ECO:0000313" key="6">
    <source>
        <dbReference type="EMBL" id="SHH53899.1"/>
    </source>
</evidence>
<evidence type="ECO:0000256" key="2">
    <source>
        <dbReference type="ARBA" id="ARBA00011901"/>
    </source>
</evidence>
<organism evidence="6 7">
    <name type="scientific">Anaerosphaera aminiphila DSM 21120</name>
    <dbReference type="NCBI Taxonomy" id="1120995"/>
    <lineage>
        <taxon>Bacteria</taxon>
        <taxon>Bacillati</taxon>
        <taxon>Bacillota</taxon>
        <taxon>Tissierellia</taxon>
        <taxon>Tissierellales</taxon>
        <taxon>Peptoniphilaceae</taxon>
        <taxon>Anaerosphaera</taxon>
    </lineage>
</organism>
<dbReference type="EC" id="3.5.1.28" evidence="2"/>
<dbReference type="GO" id="GO:0009253">
    <property type="term" value="P:peptidoglycan catabolic process"/>
    <property type="evidence" value="ECO:0007669"/>
    <property type="project" value="InterPro"/>
</dbReference>
<dbReference type="PANTHER" id="PTHR30417">
    <property type="entry name" value="N-ACETYLMURAMOYL-L-ALANINE AMIDASE AMID"/>
    <property type="match status" value="1"/>
</dbReference>
<evidence type="ECO:0000313" key="7">
    <source>
        <dbReference type="Proteomes" id="UP000184032"/>
    </source>
</evidence>
<comment type="catalytic activity">
    <reaction evidence="1">
        <text>Hydrolyzes the link between N-acetylmuramoyl residues and L-amino acid residues in certain cell-wall glycopeptides.</text>
        <dbReference type="EC" id="3.5.1.28"/>
    </reaction>
</comment>
<dbReference type="InterPro" id="IPR036505">
    <property type="entry name" value="Amidase/PGRP_sf"/>
</dbReference>
<reference evidence="7" key="1">
    <citation type="submission" date="2016-11" db="EMBL/GenBank/DDBJ databases">
        <authorList>
            <person name="Varghese N."/>
            <person name="Submissions S."/>
        </authorList>
    </citation>
    <scope>NUCLEOTIDE SEQUENCE [LARGE SCALE GENOMIC DNA]</scope>
    <source>
        <strain evidence="7">DSM 21120</strain>
    </source>
</reference>
<sequence>MYIDKLPIKYNYSSRNGVVPKFIVVHDTGNKSSTADAHNHYKYFNGGNRNASAHYFVDDKGVVETVEVSLSAWHCGDGKGKYGITNSNSIGVELCINEGSDFEKTKSNALELIRFLMSTYNIGKNNVARHYDASRKNCPRSMSKNNWNDWWVFRELI</sequence>
<keyword evidence="3" id="KW-0378">Hydrolase</keyword>
<keyword evidence="7" id="KW-1185">Reference proteome</keyword>
<feature type="domain" description="N-acetylmuramoyl-L-alanine amidase" evidence="5">
    <location>
        <begin position="10"/>
        <end position="151"/>
    </location>
</feature>
<dbReference type="InterPro" id="IPR051206">
    <property type="entry name" value="NAMLAA_amidase_2"/>
</dbReference>
<evidence type="ECO:0000256" key="3">
    <source>
        <dbReference type="ARBA" id="ARBA00022801"/>
    </source>
</evidence>